<proteinExistence type="predicted"/>
<comment type="caution">
    <text evidence="1">The sequence shown here is derived from an EMBL/GenBank/DDBJ whole genome shotgun (WGS) entry which is preliminary data.</text>
</comment>
<gene>
    <name evidence="1" type="ORF">GNZ21_06070</name>
</gene>
<evidence type="ECO:0000313" key="2">
    <source>
        <dbReference type="Proteomes" id="UP000460157"/>
    </source>
</evidence>
<evidence type="ECO:0000313" key="1">
    <source>
        <dbReference type="EMBL" id="MVT25927.1"/>
    </source>
</evidence>
<reference evidence="1 2" key="1">
    <citation type="submission" date="2019-12" db="EMBL/GenBank/DDBJ databases">
        <title>Nesterenkonia muleiensis sp. nov., a novel actinobacterium isolated from sap of Populus euphratica.</title>
        <authorList>
            <person name="Wang R."/>
        </authorList>
    </citation>
    <scope>NUCLEOTIDE SEQUENCE [LARGE SCALE GENOMIC DNA]</scope>
    <source>
        <strain evidence="1 2">F10</strain>
    </source>
</reference>
<accession>A0A7K1UHI5</accession>
<dbReference type="Gene3D" id="3.30.2310.20">
    <property type="entry name" value="RelE-like"/>
    <property type="match status" value="1"/>
</dbReference>
<dbReference type="InterPro" id="IPR035093">
    <property type="entry name" value="RelE/ParE_toxin_dom_sf"/>
</dbReference>
<sequence>MDGAFAWYSEHAPYQLGRFEAEITEAEHVLRENPLAFRRLAEDARRYVLRIFLYQIWYAVDERRREVDIIALFHTRRDQEVYLHRLR</sequence>
<protein>
    <recommendedName>
        <fullName evidence="3">Type II toxin-antitoxin system RelE/ParE family toxin</fullName>
    </recommendedName>
</protein>
<dbReference type="OrthoDB" id="4965954at2"/>
<name>A0A7K1UHI5_9MICC</name>
<dbReference type="EMBL" id="WRPM01000040">
    <property type="protein sequence ID" value="MVT25927.1"/>
    <property type="molecule type" value="Genomic_DNA"/>
</dbReference>
<dbReference type="Proteomes" id="UP000460157">
    <property type="component" value="Unassembled WGS sequence"/>
</dbReference>
<keyword evidence="2" id="KW-1185">Reference proteome</keyword>
<dbReference type="AlphaFoldDB" id="A0A7K1UHI5"/>
<organism evidence="1 2">
    <name type="scientific">Nesterenkonia alkaliphila</name>
    <dbReference type="NCBI Taxonomy" id="1463631"/>
    <lineage>
        <taxon>Bacteria</taxon>
        <taxon>Bacillati</taxon>
        <taxon>Actinomycetota</taxon>
        <taxon>Actinomycetes</taxon>
        <taxon>Micrococcales</taxon>
        <taxon>Micrococcaceae</taxon>
        <taxon>Nesterenkonia</taxon>
    </lineage>
</organism>
<evidence type="ECO:0008006" key="3">
    <source>
        <dbReference type="Google" id="ProtNLM"/>
    </source>
</evidence>